<proteinExistence type="predicted"/>
<evidence type="ECO:0000313" key="2">
    <source>
        <dbReference type="EMBL" id="CAB9497687.1"/>
    </source>
</evidence>
<protein>
    <submittedName>
        <fullName evidence="2">Uncharacterized protein</fullName>
    </submittedName>
</protein>
<reference evidence="2" key="1">
    <citation type="submission" date="2020-06" db="EMBL/GenBank/DDBJ databases">
        <authorList>
            <consortium name="Plant Systems Biology data submission"/>
        </authorList>
    </citation>
    <scope>NUCLEOTIDE SEQUENCE</scope>
    <source>
        <strain evidence="2">D6</strain>
    </source>
</reference>
<organism evidence="2 3">
    <name type="scientific">Seminavis robusta</name>
    <dbReference type="NCBI Taxonomy" id="568900"/>
    <lineage>
        <taxon>Eukaryota</taxon>
        <taxon>Sar</taxon>
        <taxon>Stramenopiles</taxon>
        <taxon>Ochrophyta</taxon>
        <taxon>Bacillariophyta</taxon>
        <taxon>Bacillariophyceae</taxon>
        <taxon>Bacillariophycidae</taxon>
        <taxon>Naviculales</taxon>
        <taxon>Naviculaceae</taxon>
        <taxon>Seminavis</taxon>
    </lineage>
</organism>
<feature type="region of interest" description="Disordered" evidence="1">
    <location>
        <begin position="71"/>
        <end position="114"/>
    </location>
</feature>
<comment type="caution">
    <text evidence="2">The sequence shown here is derived from an EMBL/GenBank/DDBJ whole genome shotgun (WGS) entry which is preliminary data.</text>
</comment>
<evidence type="ECO:0000313" key="3">
    <source>
        <dbReference type="Proteomes" id="UP001153069"/>
    </source>
</evidence>
<dbReference type="AlphaFoldDB" id="A0A9N8D723"/>
<evidence type="ECO:0000256" key="1">
    <source>
        <dbReference type="SAM" id="MobiDB-lite"/>
    </source>
</evidence>
<name>A0A9N8D723_9STRA</name>
<accession>A0A9N8D723</accession>
<dbReference type="EMBL" id="CAICTM010000024">
    <property type="protein sequence ID" value="CAB9497687.1"/>
    <property type="molecule type" value="Genomic_DNA"/>
</dbReference>
<sequence length="114" mass="12439">MGNSKSSLAYEQSILEAAILESNVIHNPGLSYRETSSSPDEIGEALVAVMNGNEDEEVLGKISKYQEHRKEMRSSTACRGVRARLSASVNSNERPPVRSIRIPNPPVGSRRSSV</sequence>
<dbReference type="Proteomes" id="UP001153069">
    <property type="component" value="Unassembled WGS sequence"/>
</dbReference>
<keyword evidence="3" id="KW-1185">Reference proteome</keyword>
<gene>
    <name evidence="2" type="ORF">SEMRO_24_G016310.1</name>
</gene>